<dbReference type="RefSeq" id="WP_136991765.1">
    <property type="nucleotide sequence ID" value="NZ_SZPQ01000032.1"/>
</dbReference>
<dbReference type="EMBL" id="SZPQ01000032">
    <property type="protein sequence ID" value="TKI04166.1"/>
    <property type="molecule type" value="Genomic_DNA"/>
</dbReference>
<dbReference type="Proteomes" id="UP000305202">
    <property type="component" value="Unassembled WGS sequence"/>
</dbReference>
<feature type="transmembrane region" description="Helical" evidence="1">
    <location>
        <begin position="142"/>
        <end position="162"/>
    </location>
</feature>
<feature type="transmembrane region" description="Helical" evidence="1">
    <location>
        <begin position="207"/>
        <end position="230"/>
    </location>
</feature>
<feature type="transmembrane region" description="Helical" evidence="1">
    <location>
        <begin position="307"/>
        <end position="334"/>
    </location>
</feature>
<name>A0ABY2SGU7_9HYPH</name>
<dbReference type="PIRSF" id="PIRSF038991">
    <property type="entry name" value="Protein_AbrB"/>
    <property type="match status" value="1"/>
</dbReference>
<comment type="caution">
    <text evidence="2">The sequence shown here is derived from an EMBL/GenBank/DDBJ whole genome shotgun (WGS) entry which is preliminary data.</text>
</comment>
<proteinExistence type="predicted"/>
<dbReference type="Pfam" id="PF05145">
    <property type="entry name" value="AbrB"/>
    <property type="match status" value="1"/>
</dbReference>
<dbReference type="InterPro" id="IPR017516">
    <property type="entry name" value="AbrB_dup"/>
</dbReference>
<feature type="transmembrane region" description="Helical" evidence="1">
    <location>
        <begin position="182"/>
        <end position="200"/>
    </location>
</feature>
<keyword evidence="1" id="KW-1133">Transmembrane helix</keyword>
<organism evidence="2 3">
    <name type="scientific">Martelella alba</name>
    <dbReference type="NCBI Taxonomy" id="2590451"/>
    <lineage>
        <taxon>Bacteria</taxon>
        <taxon>Pseudomonadati</taxon>
        <taxon>Pseudomonadota</taxon>
        <taxon>Alphaproteobacteria</taxon>
        <taxon>Hyphomicrobiales</taxon>
        <taxon>Aurantimonadaceae</taxon>
        <taxon>Martelella</taxon>
    </lineage>
</organism>
<evidence type="ECO:0000313" key="3">
    <source>
        <dbReference type="Proteomes" id="UP000305202"/>
    </source>
</evidence>
<keyword evidence="1" id="KW-0472">Membrane</keyword>
<feature type="transmembrane region" description="Helical" evidence="1">
    <location>
        <begin position="33"/>
        <end position="51"/>
    </location>
</feature>
<reference evidence="2 3" key="1">
    <citation type="submission" date="2019-04" db="EMBL/GenBank/DDBJ databases">
        <authorList>
            <person name="Li M."/>
            <person name="Gao C."/>
        </authorList>
    </citation>
    <scope>NUCLEOTIDE SEQUENCE [LARGE SCALE GENOMIC DNA]</scope>
    <source>
        <strain evidence="2 3">BGMRC 2031</strain>
    </source>
</reference>
<protein>
    <submittedName>
        <fullName evidence="2">AbrB family transcriptional regulator</fullName>
    </submittedName>
</protein>
<dbReference type="NCBIfam" id="TIGR03082">
    <property type="entry name" value="Gneg_AbrB_dup"/>
    <property type="match status" value="2"/>
</dbReference>
<feature type="transmembrane region" description="Helical" evidence="1">
    <location>
        <begin position="236"/>
        <end position="259"/>
    </location>
</feature>
<dbReference type="PANTHER" id="PTHR38457">
    <property type="entry name" value="REGULATOR ABRB-RELATED"/>
    <property type="match status" value="1"/>
</dbReference>
<evidence type="ECO:0000256" key="1">
    <source>
        <dbReference type="SAM" id="Phobius"/>
    </source>
</evidence>
<keyword evidence="3" id="KW-1185">Reference proteome</keyword>
<feature type="transmembrane region" description="Helical" evidence="1">
    <location>
        <begin position="7"/>
        <end position="27"/>
    </location>
</feature>
<dbReference type="PANTHER" id="PTHR38457:SF1">
    <property type="entry name" value="REGULATOR ABRB-RELATED"/>
    <property type="match status" value="1"/>
</dbReference>
<feature type="transmembrane region" description="Helical" evidence="1">
    <location>
        <begin position="84"/>
        <end position="107"/>
    </location>
</feature>
<accession>A0ABY2SGU7</accession>
<sequence>MKSLPLPVQWILLIVLSLLLGTALLLYHLPAALLMGPMLVAVTMGLGGATVRVSPKIFIGCQAVLGCMIALMLSPSILGILLSYWWLVIVVVMMTLLASGLSGFLLVKFSHLPGPTGAWGSSPGGASAMVAMSGEFGADVRLVAFMQYLRVLFVAAAAAIVAHRYMGGQNGAAAPIDWFPTLNLRFVATLVIAAAGAWLGRKLRIPAGALLVPMIIGAVLHITGTLTLLVPEWLLALAYAFIGWSVGLRFTPTIVSLAFKTLPQMVASIIGLILLCGVMAWLLTLMLPVDMLTAYLATSPGGLDTVAIIAAGSHADIGFVMALQSLRLLSILVLGPGIARFISRNAHARMT</sequence>
<dbReference type="InterPro" id="IPR007820">
    <property type="entry name" value="AbrB_fam"/>
</dbReference>
<feature type="transmembrane region" description="Helical" evidence="1">
    <location>
        <begin position="58"/>
        <end position="78"/>
    </location>
</feature>
<feature type="transmembrane region" description="Helical" evidence="1">
    <location>
        <begin position="266"/>
        <end position="287"/>
    </location>
</feature>
<gene>
    <name evidence="2" type="ORF">FCN80_18985</name>
</gene>
<evidence type="ECO:0000313" key="2">
    <source>
        <dbReference type="EMBL" id="TKI04166.1"/>
    </source>
</evidence>
<keyword evidence="1" id="KW-0812">Transmembrane</keyword>